<dbReference type="Gene3D" id="2.10.260.10">
    <property type="match status" value="1"/>
</dbReference>
<dbReference type="PANTHER" id="PTHR37550">
    <property type="entry name" value="ANTITOXIN VAPB1"/>
    <property type="match status" value="1"/>
</dbReference>
<evidence type="ECO:0000256" key="2">
    <source>
        <dbReference type="PROSITE-ProRule" id="PRU01076"/>
    </source>
</evidence>
<dbReference type="InterPro" id="IPR037914">
    <property type="entry name" value="SpoVT-AbrB_sf"/>
</dbReference>
<dbReference type="RefSeq" id="WP_191618544.1">
    <property type="nucleotide sequence ID" value="NZ_JACYFG010000042.1"/>
</dbReference>
<dbReference type="Proteomes" id="UP000622317">
    <property type="component" value="Unassembled WGS sequence"/>
</dbReference>
<gene>
    <name evidence="4" type="ORF">IEN85_18215</name>
</gene>
<protein>
    <submittedName>
        <fullName evidence="4">Antitoxin</fullName>
    </submittedName>
</protein>
<dbReference type="SUPFAM" id="SSF89447">
    <property type="entry name" value="AbrB/MazE/MraZ-like"/>
    <property type="match status" value="1"/>
</dbReference>
<sequence length="76" mass="8719">MKAAKIFMNGRSQAVRLPKEFRFEGKSVFLKRVGKSVVIVPEQGGWESFREGACDFGEDFLAERNQPEAFDERESF</sequence>
<name>A0A927FAD4_9BACT</name>
<dbReference type="EMBL" id="JACYFG010000042">
    <property type="protein sequence ID" value="MBD5781442.1"/>
    <property type="molecule type" value="Genomic_DNA"/>
</dbReference>
<feature type="domain" description="SpoVT-AbrB" evidence="3">
    <location>
        <begin position="4"/>
        <end position="44"/>
    </location>
</feature>
<dbReference type="GO" id="GO:0003677">
    <property type="term" value="F:DNA binding"/>
    <property type="evidence" value="ECO:0007669"/>
    <property type="project" value="UniProtKB-UniRule"/>
</dbReference>
<proteinExistence type="inferred from homology"/>
<dbReference type="InterPro" id="IPR047976">
    <property type="entry name" value="Anti_VapB2-like"/>
</dbReference>
<dbReference type="InterPro" id="IPR007159">
    <property type="entry name" value="SpoVT-AbrB_dom"/>
</dbReference>
<reference evidence="4" key="1">
    <citation type="submission" date="2020-09" db="EMBL/GenBank/DDBJ databases">
        <title>Pelagicoccus enzymogenes sp. nov. with an EPS production, isolated from marine sediment.</title>
        <authorList>
            <person name="Feng X."/>
        </authorList>
    </citation>
    <scope>NUCLEOTIDE SEQUENCE</scope>
    <source>
        <strain evidence="4">NFK12</strain>
    </source>
</reference>
<comment type="similarity">
    <text evidence="1">Belongs to the VapB family.</text>
</comment>
<organism evidence="4 5">
    <name type="scientific">Pelagicoccus enzymogenes</name>
    <dbReference type="NCBI Taxonomy" id="2773457"/>
    <lineage>
        <taxon>Bacteria</taxon>
        <taxon>Pseudomonadati</taxon>
        <taxon>Verrucomicrobiota</taxon>
        <taxon>Opitutia</taxon>
        <taxon>Puniceicoccales</taxon>
        <taxon>Pelagicoccaceae</taxon>
        <taxon>Pelagicoccus</taxon>
    </lineage>
</organism>
<dbReference type="Pfam" id="PF04014">
    <property type="entry name" value="MazE_antitoxin"/>
    <property type="match status" value="1"/>
</dbReference>
<evidence type="ECO:0000256" key="1">
    <source>
        <dbReference type="ARBA" id="ARBA00007924"/>
    </source>
</evidence>
<keyword evidence="2" id="KW-0238">DNA-binding</keyword>
<evidence type="ECO:0000259" key="3">
    <source>
        <dbReference type="PROSITE" id="PS51740"/>
    </source>
</evidence>
<accession>A0A927FAD4</accession>
<keyword evidence="5" id="KW-1185">Reference proteome</keyword>
<dbReference type="InterPro" id="IPR051734">
    <property type="entry name" value="VapB_TA_antitoxins"/>
</dbReference>
<evidence type="ECO:0000313" key="4">
    <source>
        <dbReference type="EMBL" id="MBD5781442.1"/>
    </source>
</evidence>
<dbReference type="AlphaFoldDB" id="A0A927FAD4"/>
<dbReference type="NCBIfam" id="NF040493">
    <property type="entry name" value="TA_anti_VapB"/>
    <property type="match status" value="1"/>
</dbReference>
<dbReference type="PANTHER" id="PTHR37550:SF3">
    <property type="entry name" value="ANTITOXIN VAPB1"/>
    <property type="match status" value="1"/>
</dbReference>
<dbReference type="PROSITE" id="PS51740">
    <property type="entry name" value="SPOVT_ABRB"/>
    <property type="match status" value="1"/>
</dbReference>
<evidence type="ECO:0000313" key="5">
    <source>
        <dbReference type="Proteomes" id="UP000622317"/>
    </source>
</evidence>
<comment type="caution">
    <text evidence="4">The sequence shown here is derived from an EMBL/GenBank/DDBJ whole genome shotgun (WGS) entry which is preliminary data.</text>
</comment>